<dbReference type="AlphaFoldDB" id="A0A6A3JGE4"/>
<evidence type="ECO:0000313" key="5">
    <source>
        <dbReference type="Proteomes" id="UP000476176"/>
    </source>
</evidence>
<reference evidence="4 5" key="1">
    <citation type="submission" date="2018-09" db="EMBL/GenBank/DDBJ databases">
        <title>Genomic investigation of the strawberry pathogen Phytophthora fragariae indicates pathogenicity is determined by transcriptional variation in three key races.</title>
        <authorList>
            <person name="Adams T.M."/>
            <person name="Armitage A.D."/>
            <person name="Sobczyk M.K."/>
            <person name="Bates H.J."/>
            <person name="Dunwell J.M."/>
            <person name="Nellist C.F."/>
            <person name="Harrison R.J."/>
        </authorList>
    </citation>
    <scope>NUCLEOTIDE SEQUENCE [LARGE SCALE GENOMIC DNA]</scope>
    <source>
        <strain evidence="3 5">BC-23</strain>
        <strain evidence="2 6">ONT-3</strain>
        <strain evidence="1 4">SCRP245</strain>
    </source>
</reference>
<dbReference type="Proteomes" id="UP000488956">
    <property type="component" value="Unassembled WGS sequence"/>
</dbReference>
<accession>A0A6A3JGE4</accession>
<evidence type="ECO:0000313" key="3">
    <source>
        <dbReference type="EMBL" id="KAE9236733.1"/>
    </source>
</evidence>
<protein>
    <submittedName>
        <fullName evidence="1">Uncharacterized protein</fullName>
    </submittedName>
</protein>
<dbReference type="EMBL" id="QXFX01000427">
    <property type="protein sequence ID" value="KAE9116122.1"/>
    <property type="molecule type" value="Genomic_DNA"/>
</dbReference>
<gene>
    <name evidence="3" type="ORF">PF004_g8772</name>
    <name evidence="2" type="ORF">PF010_g9077</name>
    <name evidence="1" type="ORF">PF011_g16829</name>
</gene>
<evidence type="ECO:0000313" key="4">
    <source>
        <dbReference type="Proteomes" id="UP000460718"/>
    </source>
</evidence>
<comment type="caution">
    <text evidence="1">The sequence shown here is derived from an EMBL/GenBank/DDBJ whole genome shotgun (WGS) entry which is preliminary data.</text>
</comment>
<evidence type="ECO:0000313" key="1">
    <source>
        <dbReference type="EMBL" id="KAE8994189.1"/>
    </source>
</evidence>
<dbReference type="Proteomes" id="UP000476176">
    <property type="component" value="Unassembled WGS sequence"/>
</dbReference>
<evidence type="ECO:0000313" key="6">
    <source>
        <dbReference type="Proteomes" id="UP000488956"/>
    </source>
</evidence>
<organism evidence="1 4">
    <name type="scientific">Phytophthora fragariae</name>
    <dbReference type="NCBI Taxonomy" id="53985"/>
    <lineage>
        <taxon>Eukaryota</taxon>
        <taxon>Sar</taxon>
        <taxon>Stramenopiles</taxon>
        <taxon>Oomycota</taxon>
        <taxon>Peronosporomycetes</taxon>
        <taxon>Peronosporales</taxon>
        <taxon>Peronosporaceae</taxon>
        <taxon>Phytophthora</taxon>
    </lineage>
</organism>
<dbReference type="Proteomes" id="UP000460718">
    <property type="component" value="Unassembled WGS sequence"/>
</dbReference>
<dbReference type="EMBL" id="QXGC01000415">
    <property type="protein sequence ID" value="KAE9236733.1"/>
    <property type="molecule type" value="Genomic_DNA"/>
</dbReference>
<proteinExistence type="predicted"/>
<sequence>MPVPTLSNVARVLESSYSYESANKFLSSFPVKSVGPRKQAIPKILVSIECISGVKFVFVEKFVKKCCRAQEEFRKPLKDADATICIRVPKVGTFTSMQLQIMTNYFATMGKLSAVSETVEWVQATSLNRLSIPPGLDEFAELDKEKAKKPIGQLVLPISCPSPFGAITSEALL</sequence>
<dbReference type="EMBL" id="QXFW01001232">
    <property type="protein sequence ID" value="KAE8994189.1"/>
    <property type="molecule type" value="Genomic_DNA"/>
</dbReference>
<evidence type="ECO:0000313" key="2">
    <source>
        <dbReference type="EMBL" id="KAE9116122.1"/>
    </source>
</evidence>
<name>A0A6A3JGE4_9STRA</name>